<dbReference type="PANTHER" id="PTHR46552:SF1">
    <property type="entry name" value="NADH-UBIQUINONE OXIDOREDUCTASE CHAIN 2"/>
    <property type="match status" value="1"/>
</dbReference>
<evidence type="ECO:0000256" key="4">
    <source>
        <dbReference type="ARBA" id="ARBA00021008"/>
    </source>
</evidence>
<keyword evidence="14 17" id="KW-0496">Mitochondrion</keyword>
<evidence type="ECO:0000313" key="19">
    <source>
        <dbReference type="EMBL" id="ALO81669.1"/>
    </source>
</evidence>
<feature type="transmembrane region" description="Helical" evidence="17">
    <location>
        <begin position="159"/>
        <end position="178"/>
    </location>
</feature>
<dbReference type="AlphaFoldDB" id="A0A0S2N0E2"/>
<dbReference type="EC" id="7.1.1.2" evidence="3 17"/>
<evidence type="ECO:0000256" key="16">
    <source>
        <dbReference type="ARBA" id="ARBA00049551"/>
    </source>
</evidence>
<dbReference type="RefSeq" id="YP_009192150.1">
    <property type="nucleotide sequence ID" value="NC_028710.1"/>
</dbReference>
<feature type="transmembrane region" description="Helical" evidence="17">
    <location>
        <begin position="255"/>
        <end position="276"/>
    </location>
</feature>
<comment type="similarity">
    <text evidence="2 17">Belongs to the complex I subunit 2 family.</text>
</comment>
<dbReference type="GO" id="GO:0005743">
    <property type="term" value="C:mitochondrial inner membrane"/>
    <property type="evidence" value="ECO:0007669"/>
    <property type="project" value="UniProtKB-SubCell"/>
</dbReference>
<dbReference type="InterPro" id="IPR050175">
    <property type="entry name" value="Complex_I_Subunit_2"/>
</dbReference>
<feature type="transmembrane region" description="Helical" evidence="17">
    <location>
        <begin position="16"/>
        <end position="36"/>
    </location>
</feature>
<keyword evidence="15 17" id="KW-0472">Membrane</keyword>
<evidence type="ECO:0000256" key="14">
    <source>
        <dbReference type="ARBA" id="ARBA00023128"/>
    </source>
</evidence>
<feature type="transmembrane region" description="Helical" evidence="17">
    <location>
        <begin position="184"/>
        <end position="204"/>
    </location>
</feature>
<keyword evidence="13 17" id="KW-0830">Ubiquinone</keyword>
<accession>A0A0S2N0E2</accession>
<dbReference type="PRINTS" id="PR01436">
    <property type="entry name" value="NADHDHGNASE2"/>
</dbReference>
<dbReference type="Pfam" id="PF00361">
    <property type="entry name" value="Proton_antipo_M"/>
    <property type="match status" value="1"/>
</dbReference>
<comment type="catalytic activity">
    <reaction evidence="16 17">
        <text>a ubiquinone + NADH + 5 H(+)(in) = a ubiquinol + NAD(+) + 4 H(+)(out)</text>
        <dbReference type="Rhea" id="RHEA:29091"/>
        <dbReference type="Rhea" id="RHEA-COMP:9565"/>
        <dbReference type="Rhea" id="RHEA-COMP:9566"/>
        <dbReference type="ChEBI" id="CHEBI:15378"/>
        <dbReference type="ChEBI" id="CHEBI:16389"/>
        <dbReference type="ChEBI" id="CHEBI:17976"/>
        <dbReference type="ChEBI" id="CHEBI:57540"/>
        <dbReference type="ChEBI" id="CHEBI:57945"/>
        <dbReference type="EC" id="7.1.1.2"/>
    </reaction>
</comment>
<dbReference type="PANTHER" id="PTHR46552">
    <property type="entry name" value="NADH-UBIQUINONE OXIDOREDUCTASE CHAIN 2"/>
    <property type="match status" value="1"/>
</dbReference>
<feature type="domain" description="NADH:quinone oxidoreductase/Mrp antiporter transmembrane" evidence="18">
    <location>
        <begin position="14"/>
        <end position="268"/>
    </location>
</feature>
<dbReference type="GO" id="GO:0008137">
    <property type="term" value="F:NADH dehydrogenase (ubiquinone) activity"/>
    <property type="evidence" value="ECO:0007669"/>
    <property type="project" value="UniProtKB-EC"/>
</dbReference>
<evidence type="ECO:0000256" key="3">
    <source>
        <dbReference type="ARBA" id="ARBA00012944"/>
    </source>
</evidence>
<reference evidence="19" key="1">
    <citation type="journal article" date="2015" name="Mol. Phylogenet. Evol.">
        <title>Evolution of mitochondrial gene order in Annelida.</title>
        <authorList>
            <person name="Weigert A."/>
            <person name="Golombek A."/>
            <person name="Gerth M."/>
            <person name="Schwarz F."/>
            <person name="Struck T.H."/>
            <person name="Bleidorn C."/>
        </authorList>
    </citation>
    <scope>NUCLEOTIDE SEQUENCE</scope>
</reference>
<evidence type="ECO:0000256" key="9">
    <source>
        <dbReference type="ARBA" id="ARBA00022967"/>
    </source>
</evidence>
<evidence type="ECO:0000256" key="7">
    <source>
        <dbReference type="ARBA" id="ARBA00022692"/>
    </source>
</evidence>
<feature type="transmembrane region" description="Helical" evidence="17">
    <location>
        <begin position="76"/>
        <end position="97"/>
    </location>
</feature>
<evidence type="ECO:0000256" key="17">
    <source>
        <dbReference type="RuleBase" id="RU003403"/>
    </source>
</evidence>
<organism evidence="19">
    <name type="scientific">Chaetopterus variopedatus</name>
    <name type="common">Parchment tube worm</name>
    <name type="synonym">Tricoelia variopedata</name>
    <dbReference type="NCBI Taxonomy" id="34590"/>
    <lineage>
        <taxon>Eukaryota</taxon>
        <taxon>Metazoa</taxon>
        <taxon>Spiralia</taxon>
        <taxon>Lophotrochozoa</taxon>
        <taxon>Annelida</taxon>
        <taxon>Polychaeta</taxon>
        <taxon>Sedentaria</taxon>
        <taxon>Chaetopteridae</taxon>
        <taxon>Chaetopterus</taxon>
    </lineage>
</organism>
<keyword evidence="5" id="KW-0813">Transport</keyword>
<keyword evidence="12 17" id="KW-0520">NAD</keyword>
<evidence type="ECO:0000256" key="15">
    <source>
        <dbReference type="ARBA" id="ARBA00023136"/>
    </source>
</evidence>
<geneLocation type="mitochondrion" evidence="19"/>
<keyword evidence="7 17" id="KW-0812">Transmembrane</keyword>
<feature type="transmembrane region" description="Helical" evidence="17">
    <location>
        <begin position="133"/>
        <end position="152"/>
    </location>
</feature>
<keyword evidence="10 17" id="KW-0249">Electron transport</keyword>
<comment type="function">
    <text evidence="17">Core subunit of the mitochondrial membrane respiratory chain NADH dehydrogenase (Complex I) which catalyzes electron transfer from NADH through the respiratory chain, using ubiquinone as an electron acceptor. Essential for the catalytic activity and assembly of complex I.</text>
</comment>
<feature type="transmembrane region" description="Helical" evidence="17">
    <location>
        <begin position="224"/>
        <end position="243"/>
    </location>
</feature>
<dbReference type="InterPro" id="IPR003917">
    <property type="entry name" value="NADH_UbQ_OxRdtase_chain2"/>
</dbReference>
<keyword evidence="9 17" id="KW-1278">Translocase</keyword>
<evidence type="ECO:0000256" key="12">
    <source>
        <dbReference type="ARBA" id="ARBA00023027"/>
    </source>
</evidence>
<evidence type="ECO:0000256" key="5">
    <source>
        <dbReference type="ARBA" id="ARBA00022448"/>
    </source>
</evidence>
<dbReference type="GO" id="GO:0006120">
    <property type="term" value="P:mitochondrial electron transport, NADH to ubiquinone"/>
    <property type="evidence" value="ECO:0007669"/>
    <property type="project" value="InterPro"/>
</dbReference>
<evidence type="ECO:0000256" key="6">
    <source>
        <dbReference type="ARBA" id="ARBA00022660"/>
    </source>
</evidence>
<evidence type="ECO:0000259" key="18">
    <source>
        <dbReference type="Pfam" id="PF00361"/>
    </source>
</evidence>
<sequence length="309" mass="34050">MLNLILSTLFVISSQSWFSVWCGLEYNLISFIPILMTSPSTKSTESSIKYFVIQATASIVLLLSAMMLNSLNLNNLHLLIVLSLMVKVGITPFHQWVPNVISSISWPNLFLMLTWQKIAPIFVLSTSTYSSHSYLLVISAGVSSIAGGLGGMNQTQVRHLIAFSSIGHMGWVLIAAILNPATLLVYFTVYILNLLPLVVLLKFLSVSTLSTNVNMMSLSKQNAILLFMLFFSLGGLPPFLGFAPKLMVMKGVLVSFPLIILVMLLAGSLMNIYYYFSYSVVYFMSPGAKPSNFPTEISSKFTSLMLLPV</sequence>
<evidence type="ECO:0000256" key="2">
    <source>
        <dbReference type="ARBA" id="ARBA00007012"/>
    </source>
</evidence>
<evidence type="ECO:0000256" key="13">
    <source>
        <dbReference type="ARBA" id="ARBA00023075"/>
    </source>
</evidence>
<keyword evidence="8 17" id="KW-0999">Mitochondrion inner membrane</keyword>
<evidence type="ECO:0000256" key="10">
    <source>
        <dbReference type="ARBA" id="ARBA00022982"/>
    </source>
</evidence>
<keyword evidence="6 17" id="KW-0679">Respiratory chain</keyword>
<proteinExistence type="inferred from homology"/>
<evidence type="ECO:0000256" key="1">
    <source>
        <dbReference type="ARBA" id="ARBA00004448"/>
    </source>
</evidence>
<keyword evidence="11 17" id="KW-1133">Transmembrane helix</keyword>
<dbReference type="InterPro" id="IPR001750">
    <property type="entry name" value="ND/Mrp_TM"/>
</dbReference>
<dbReference type="EMBL" id="KT726958">
    <property type="protein sequence ID" value="ALO81669.1"/>
    <property type="molecule type" value="Genomic_DNA"/>
</dbReference>
<evidence type="ECO:0000256" key="11">
    <source>
        <dbReference type="ARBA" id="ARBA00022989"/>
    </source>
</evidence>
<protein>
    <recommendedName>
        <fullName evidence="4 17">NADH-ubiquinone oxidoreductase chain 2</fullName>
        <ecNumber evidence="3 17">7.1.1.2</ecNumber>
    </recommendedName>
</protein>
<gene>
    <name evidence="19" type="primary">NAD2</name>
</gene>
<comment type="subcellular location">
    <subcellularLocation>
        <location evidence="1 17">Mitochondrion inner membrane</location>
        <topology evidence="1 17">Multi-pass membrane protein</topology>
    </subcellularLocation>
</comment>
<name>A0A0S2N0E2_CHAVR</name>
<feature type="transmembrane region" description="Helical" evidence="17">
    <location>
        <begin position="48"/>
        <end position="70"/>
    </location>
</feature>
<evidence type="ECO:0000256" key="8">
    <source>
        <dbReference type="ARBA" id="ARBA00022792"/>
    </source>
</evidence>